<sequence length="255" mass="27745">MTRTAFEAVQAARSEQKITTRALINGVVDHFFECHGDRNASDDAAVIGGIGELNGQPVTVIGIQKGQTLAQNQQCHFGCPEPEGYRKAQRLMQQADKFGRPVVTLINTPGAFPDVHAEHHGQGEAIAQCLLTGAQIKVPYLSIIVGEGGSGGALALAGGDEVWMFEDSIYSVLSPEGYASILWKDAHRVAEAAEQMRLTAQDLYEDGIIDRVVDEVNDVAKLQQLRQQIAEKITTLSALPAAERLAQRHARFRKF</sequence>
<dbReference type="SUPFAM" id="SSF52096">
    <property type="entry name" value="ClpP/crotonase"/>
    <property type="match status" value="1"/>
</dbReference>
<dbReference type="GO" id="GO:0005524">
    <property type="term" value="F:ATP binding"/>
    <property type="evidence" value="ECO:0007669"/>
    <property type="project" value="UniProtKB-KW"/>
</dbReference>
<evidence type="ECO:0000256" key="3">
    <source>
        <dbReference type="ARBA" id="ARBA00022516"/>
    </source>
</evidence>
<keyword evidence="3" id="KW-0444">Lipid biosynthesis</keyword>
<evidence type="ECO:0000256" key="6">
    <source>
        <dbReference type="ARBA" id="ARBA00022832"/>
    </source>
</evidence>
<dbReference type="UniPathway" id="UPA00655">
    <property type="reaction ID" value="UER00711"/>
</dbReference>
<dbReference type="RefSeq" id="WP_057778223.1">
    <property type="nucleotide sequence ID" value="NZ_AYYY01000020.1"/>
</dbReference>
<dbReference type="Pfam" id="PF03255">
    <property type="entry name" value="ACCA"/>
    <property type="match status" value="1"/>
</dbReference>
<reference evidence="12 13" key="1">
    <citation type="journal article" date="2015" name="Genome Announc.">
        <title>Expanding the biotechnology potential of lactobacilli through comparative genomics of 213 strains and associated genera.</title>
        <authorList>
            <person name="Sun Z."/>
            <person name="Harris H.M."/>
            <person name="McCann A."/>
            <person name="Guo C."/>
            <person name="Argimon S."/>
            <person name="Zhang W."/>
            <person name="Yang X."/>
            <person name="Jeffery I.B."/>
            <person name="Cooney J.C."/>
            <person name="Kagawa T.F."/>
            <person name="Liu W."/>
            <person name="Song Y."/>
            <person name="Salvetti E."/>
            <person name="Wrobel A."/>
            <person name="Rasinkangas P."/>
            <person name="Parkhill J."/>
            <person name="Rea M.C."/>
            <person name="O'Sullivan O."/>
            <person name="Ritari J."/>
            <person name="Douillard F.P."/>
            <person name="Paul Ross R."/>
            <person name="Yang R."/>
            <person name="Briner A.E."/>
            <person name="Felis G.E."/>
            <person name="de Vos W.M."/>
            <person name="Barrangou R."/>
            <person name="Klaenhammer T.R."/>
            <person name="Caufield P.W."/>
            <person name="Cui Y."/>
            <person name="Zhang H."/>
            <person name="O'Toole P.W."/>
        </authorList>
    </citation>
    <scope>NUCLEOTIDE SEQUENCE [LARGE SCALE GENOMIC DNA]</scope>
    <source>
        <strain evidence="12 13">DSM 20634</strain>
    </source>
</reference>
<evidence type="ECO:0000313" key="13">
    <source>
        <dbReference type="Proteomes" id="UP000051733"/>
    </source>
</evidence>
<name>A0A0R2AC77_9LACO</name>
<dbReference type="EMBL" id="AYYY01000020">
    <property type="protein sequence ID" value="KRM61835.1"/>
    <property type="molecule type" value="Genomic_DNA"/>
</dbReference>
<dbReference type="InterPro" id="IPR029045">
    <property type="entry name" value="ClpP/crotonase-like_dom_sf"/>
</dbReference>
<dbReference type="GO" id="GO:0016743">
    <property type="term" value="F:carboxyl- or carbamoyltransferase activity"/>
    <property type="evidence" value="ECO:0007669"/>
    <property type="project" value="InterPro"/>
</dbReference>
<dbReference type="PATRIC" id="fig|1423813.3.peg.1302"/>
<dbReference type="OrthoDB" id="9808023at2"/>
<keyword evidence="13" id="KW-1185">Reference proteome</keyword>
<evidence type="ECO:0000313" key="12">
    <source>
        <dbReference type="EMBL" id="KRM61835.1"/>
    </source>
</evidence>
<comment type="caution">
    <text evidence="12">The sequence shown here is derived from an EMBL/GenBank/DDBJ whole genome shotgun (WGS) entry which is preliminary data.</text>
</comment>
<dbReference type="Proteomes" id="UP000051733">
    <property type="component" value="Unassembled WGS sequence"/>
</dbReference>
<dbReference type="AlphaFoldDB" id="A0A0R2AC77"/>
<feature type="domain" description="CoA carboxyltransferase C-terminal" evidence="11">
    <location>
        <begin position="1"/>
        <end position="235"/>
    </location>
</feature>
<keyword evidence="7" id="KW-0067">ATP-binding</keyword>
<evidence type="ECO:0000256" key="10">
    <source>
        <dbReference type="ARBA" id="ARBA00049152"/>
    </source>
</evidence>
<evidence type="ECO:0000256" key="5">
    <source>
        <dbReference type="ARBA" id="ARBA00022741"/>
    </source>
</evidence>
<dbReference type="EC" id="2.1.3.15" evidence="2"/>
<evidence type="ECO:0000256" key="9">
    <source>
        <dbReference type="ARBA" id="ARBA00023160"/>
    </source>
</evidence>
<keyword evidence="6" id="KW-0276">Fatty acid metabolism</keyword>
<protein>
    <recommendedName>
        <fullName evidence="2">acetyl-CoA carboxytransferase</fullName>
        <ecNumber evidence="2">2.1.3.15</ecNumber>
    </recommendedName>
</protein>
<dbReference type="STRING" id="1423813.FC26_GL001277"/>
<accession>A0A0R2AC77</accession>
<dbReference type="InterPro" id="IPR011763">
    <property type="entry name" value="COA_CT_C"/>
</dbReference>
<keyword evidence="4 12" id="KW-0808">Transferase</keyword>
<comment type="catalytic activity">
    <reaction evidence="10">
        <text>N(6)-carboxybiotinyl-L-lysyl-[protein] + acetyl-CoA = N(6)-biotinyl-L-lysyl-[protein] + malonyl-CoA</text>
        <dbReference type="Rhea" id="RHEA:54728"/>
        <dbReference type="Rhea" id="RHEA-COMP:10505"/>
        <dbReference type="Rhea" id="RHEA-COMP:10506"/>
        <dbReference type="ChEBI" id="CHEBI:57288"/>
        <dbReference type="ChEBI" id="CHEBI:57384"/>
        <dbReference type="ChEBI" id="CHEBI:83144"/>
        <dbReference type="ChEBI" id="CHEBI:83145"/>
        <dbReference type="EC" id="2.1.3.15"/>
    </reaction>
</comment>
<dbReference type="GO" id="GO:0009317">
    <property type="term" value="C:acetyl-CoA carboxylase complex"/>
    <property type="evidence" value="ECO:0007669"/>
    <property type="project" value="InterPro"/>
</dbReference>
<dbReference type="GO" id="GO:0003989">
    <property type="term" value="F:acetyl-CoA carboxylase activity"/>
    <property type="evidence" value="ECO:0007669"/>
    <property type="project" value="InterPro"/>
</dbReference>
<keyword evidence="8" id="KW-0443">Lipid metabolism</keyword>
<dbReference type="PRINTS" id="PR01069">
    <property type="entry name" value="ACCCTRFRASEA"/>
</dbReference>
<evidence type="ECO:0000256" key="4">
    <source>
        <dbReference type="ARBA" id="ARBA00022679"/>
    </source>
</evidence>
<dbReference type="Gene3D" id="3.90.226.10">
    <property type="entry name" value="2-enoyl-CoA Hydratase, Chain A, domain 1"/>
    <property type="match status" value="1"/>
</dbReference>
<organism evidence="12 13">
    <name type="scientific">Paucilactobacillus vaccinostercus DSM 20634</name>
    <dbReference type="NCBI Taxonomy" id="1423813"/>
    <lineage>
        <taxon>Bacteria</taxon>
        <taxon>Bacillati</taxon>
        <taxon>Bacillota</taxon>
        <taxon>Bacilli</taxon>
        <taxon>Lactobacillales</taxon>
        <taxon>Lactobacillaceae</taxon>
        <taxon>Paucilactobacillus</taxon>
    </lineage>
</organism>
<evidence type="ECO:0000256" key="7">
    <source>
        <dbReference type="ARBA" id="ARBA00022840"/>
    </source>
</evidence>
<dbReference type="InterPro" id="IPR001095">
    <property type="entry name" value="Acetyl_CoA_COase_a_su"/>
</dbReference>
<comment type="pathway">
    <text evidence="1">Lipid metabolism; malonyl-CoA biosynthesis; malonyl-CoA from acetyl-CoA: step 1/1.</text>
</comment>
<evidence type="ECO:0000256" key="8">
    <source>
        <dbReference type="ARBA" id="ARBA00023098"/>
    </source>
</evidence>
<evidence type="ECO:0000256" key="1">
    <source>
        <dbReference type="ARBA" id="ARBA00004956"/>
    </source>
</evidence>
<dbReference type="PANTHER" id="PTHR42853">
    <property type="entry name" value="ACETYL-COENZYME A CARBOXYLASE CARBOXYL TRANSFERASE SUBUNIT ALPHA"/>
    <property type="match status" value="1"/>
</dbReference>
<gene>
    <name evidence="12" type="ORF">FC26_GL001277</name>
</gene>
<dbReference type="PROSITE" id="PS50989">
    <property type="entry name" value="COA_CT_CTER"/>
    <property type="match status" value="1"/>
</dbReference>
<dbReference type="GO" id="GO:0006633">
    <property type="term" value="P:fatty acid biosynthetic process"/>
    <property type="evidence" value="ECO:0007669"/>
    <property type="project" value="UniProtKB-KW"/>
</dbReference>
<keyword evidence="5" id="KW-0547">Nucleotide-binding</keyword>
<proteinExistence type="predicted"/>
<evidence type="ECO:0000259" key="11">
    <source>
        <dbReference type="PROSITE" id="PS50989"/>
    </source>
</evidence>
<evidence type="ECO:0000256" key="2">
    <source>
        <dbReference type="ARBA" id="ARBA00011883"/>
    </source>
</evidence>
<dbReference type="NCBIfam" id="NF041504">
    <property type="entry name" value="AccA_sub"/>
    <property type="match status" value="1"/>
</dbReference>
<dbReference type="GO" id="GO:2001295">
    <property type="term" value="P:malonyl-CoA biosynthetic process"/>
    <property type="evidence" value="ECO:0007669"/>
    <property type="project" value="UniProtKB-UniPathway"/>
</dbReference>
<keyword evidence="9" id="KW-0275">Fatty acid biosynthesis</keyword>
<dbReference type="PANTHER" id="PTHR42853:SF3">
    <property type="entry name" value="ACETYL-COENZYME A CARBOXYLASE CARBOXYL TRANSFERASE SUBUNIT ALPHA, CHLOROPLASTIC"/>
    <property type="match status" value="1"/>
</dbReference>